<reference evidence="2 3" key="1">
    <citation type="submission" date="2016-05" db="EMBL/GenBank/DDBJ databases">
        <title>Whole genome sequencing of Tetragenococcus halophilus subsp. halophilus NISL 7118.</title>
        <authorList>
            <person name="Shiwa Y."/>
            <person name="Nishimura I."/>
            <person name="Yoshikawa H."/>
            <person name="Koyama Y."/>
            <person name="Oguma T."/>
        </authorList>
    </citation>
    <scope>NUCLEOTIDE SEQUENCE [LARGE SCALE GENOMIC DNA]</scope>
    <source>
        <strain evidence="2 3">NISL 7118</strain>
    </source>
</reference>
<dbReference type="GO" id="GO:0005737">
    <property type="term" value="C:cytoplasm"/>
    <property type="evidence" value="ECO:0007669"/>
    <property type="project" value="TreeGrafter"/>
</dbReference>
<dbReference type="InterPro" id="IPR003379">
    <property type="entry name" value="Carboxylase_cons_dom"/>
</dbReference>
<dbReference type="GO" id="GO:0016740">
    <property type="term" value="F:transferase activity"/>
    <property type="evidence" value="ECO:0007669"/>
    <property type="project" value="UniProtKB-KW"/>
</dbReference>
<protein>
    <submittedName>
        <fullName evidence="2">Na(+)-transporting decarboxylase carboxyltransferase</fullName>
    </submittedName>
</protein>
<dbReference type="InterPro" id="IPR000891">
    <property type="entry name" value="PYR_CT"/>
</dbReference>
<dbReference type="NCBIfam" id="NF008985">
    <property type="entry name" value="PRK12331.1"/>
    <property type="match status" value="1"/>
</dbReference>
<dbReference type="Gene3D" id="3.20.20.70">
    <property type="entry name" value="Aldolase class I"/>
    <property type="match status" value="1"/>
</dbReference>
<dbReference type="PANTHER" id="PTHR43778">
    <property type="entry name" value="PYRUVATE CARBOXYLASE"/>
    <property type="match status" value="1"/>
</dbReference>
<dbReference type="PANTHER" id="PTHR43778:SF2">
    <property type="entry name" value="PYRUVATE CARBOXYLASE, MITOCHONDRIAL"/>
    <property type="match status" value="1"/>
</dbReference>
<dbReference type="Proteomes" id="UP000236214">
    <property type="component" value="Unassembled WGS sequence"/>
</dbReference>
<sequence length="467" mass="52336">MSNKTINFMETVLRDAHQSLMATRMSTEDMLPIVEKLDQAGYTSLECWGGATYDAAIRFLNEDPWQRLREIRKRAKNTKLQMLLRGQNLLGYRNYADDVVESFVANAAEAGIDIFRIFDALNDTRNLKTSLKAVKKANKHAQLVMCYTISTVHTVEYYSKLAQELVDMGADSICVKDMAGIMTPEVAKELVTELKKVTDIPIEIHTHATSGTSEMTYLASVEAGADIIDTAISPFASGTSQPASETMAYVLKEYGYNLNVDLDAMEEVAEYFKPIKQKYIDEGIFDYKMMDVEPKALFYQVPGGMLSNLYSQLKQANATDKYDEVLKEVPAVRKDLGYPPLVTPMSQMVGTQAVFNVIAKERYKMVPNEIKSYLRGEYGQSPAPVDETVRKNIIGDETVMTDRPADHLEPEMKSLAAELGDLAKTEEDVLTYALFPQVGLTYLKNKYSNKPADGKEDDITKIKVTQI</sequence>
<name>A0A2H6DID0_TETHA</name>
<feature type="domain" description="Pyruvate carboxyltransferase" evidence="1">
    <location>
        <begin position="6"/>
        <end position="266"/>
    </location>
</feature>
<dbReference type="AlphaFoldDB" id="A0A2H6DID0"/>
<dbReference type="GO" id="GO:0004736">
    <property type="term" value="F:pyruvate carboxylase activity"/>
    <property type="evidence" value="ECO:0007669"/>
    <property type="project" value="TreeGrafter"/>
</dbReference>
<proteinExistence type="predicted"/>
<dbReference type="Pfam" id="PF00682">
    <property type="entry name" value="HMGL-like"/>
    <property type="match status" value="1"/>
</dbReference>
<dbReference type="EMBL" id="BDEC01000017">
    <property type="protein sequence ID" value="GBD67720.1"/>
    <property type="molecule type" value="Genomic_DNA"/>
</dbReference>
<keyword evidence="2" id="KW-0808">Transferase</keyword>
<dbReference type="GeneID" id="64054598"/>
<dbReference type="InterPro" id="IPR055268">
    <property type="entry name" value="PCB-like"/>
</dbReference>
<dbReference type="CDD" id="cd07937">
    <property type="entry name" value="DRE_TIM_PC_TC_5S"/>
    <property type="match status" value="1"/>
</dbReference>
<evidence type="ECO:0000313" key="3">
    <source>
        <dbReference type="Proteomes" id="UP000236214"/>
    </source>
</evidence>
<gene>
    <name evidence="2" type="ORF">TEHN7118_0526</name>
</gene>
<comment type="caution">
    <text evidence="2">The sequence shown here is derived from an EMBL/GenBank/DDBJ whole genome shotgun (WGS) entry which is preliminary data.</text>
</comment>
<dbReference type="SUPFAM" id="SSF89000">
    <property type="entry name" value="post-HMGL domain-like"/>
    <property type="match status" value="1"/>
</dbReference>
<dbReference type="Pfam" id="PF02436">
    <property type="entry name" value="PYC_OADA"/>
    <property type="match status" value="1"/>
</dbReference>
<accession>A0A2H6DID0</accession>
<dbReference type="NCBIfam" id="NF006761">
    <property type="entry name" value="PRK09282.1"/>
    <property type="match status" value="1"/>
</dbReference>
<dbReference type="RefSeq" id="WP_061841344.1">
    <property type="nucleotide sequence ID" value="NZ_BDEB01000186.1"/>
</dbReference>
<dbReference type="SUPFAM" id="SSF51569">
    <property type="entry name" value="Aldolase"/>
    <property type="match status" value="1"/>
</dbReference>
<organism evidence="2 3">
    <name type="scientific">Tetragenococcus halophilus subsp. halophilus</name>
    <dbReference type="NCBI Taxonomy" id="1513897"/>
    <lineage>
        <taxon>Bacteria</taxon>
        <taxon>Bacillati</taxon>
        <taxon>Bacillota</taxon>
        <taxon>Bacilli</taxon>
        <taxon>Lactobacillales</taxon>
        <taxon>Enterococcaceae</taxon>
        <taxon>Tetragenococcus</taxon>
    </lineage>
</organism>
<dbReference type="GO" id="GO:0006094">
    <property type="term" value="P:gluconeogenesis"/>
    <property type="evidence" value="ECO:0007669"/>
    <property type="project" value="TreeGrafter"/>
</dbReference>
<dbReference type="InterPro" id="IPR013785">
    <property type="entry name" value="Aldolase_TIM"/>
</dbReference>
<dbReference type="PROSITE" id="PS50991">
    <property type="entry name" value="PYR_CT"/>
    <property type="match status" value="1"/>
</dbReference>
<evidence type="ECO:0000313" key="2">
    <source>
        <dbReference type="EMBL" id="GBD67720.1"/>
    </source>
</evidence>
<evidence type="ECO:0000259" key="1">
    <source>
        <dbReference type="PROSITE" id="PS50991"/>
    </source>
</evidence>
<keyword evidence="3" id="KW-1185">Reference proteome</keyword>